<evidence type="ECO:0000256" key="1">
    <source>
        <dbReference type="SAM" id="MobiDB-lite"/>
    </source>
</evidence>
<organism evidence="2 3">
    <name type="scientific">Aliikangiella marina</name>
    <dbReference type="NCBI Taxonomy" id="1712262"/>
    <lineage>
        <taxon>Bacteria</taxon>
        <taxon>Pseudomonadati</taxon>
        <taxon>Pseudomonadota</taxon>
        <taxon>Gammaproteobacteria</taxon>
        <taxon>Oceanospirillales</taxon>
        <taxon>Pleioneaceae</taxon>
        <taxon>Aliikangiella</taxon>
    </lineage>
</organism>
<keyword evidence="3" id="KW-1185">Reference proteome</keyword>
<dbReference type="EMBL" id="VIKR01000005">
    <property type="protein sequence ID" value="TQV72262.1"/>
    <property type="molecule type" value="Genomic_DNA"/>
</dbReference>
<feature type="region of interest" description="Disordered" evidence="1">
    <location>
        <begin position="135"/>
        <end position="169"/>
    </location>
</feature>
<dbReference type="Proteomes" id="UP000317839">
    <property type="component" value="Unassembled WGS sequence"/>
</dbReference>
<accession>A0A545T512</accession>
<dbReference type="RefSeq" id="WP_142943592.1">
    <property type="nucleotide sequence ID" value="NZ_VIKR01000005.1"/>
</dbReference>
<dbReference type="AlphaFoldDB" id="A0A545T512"/>
<gene>
    <name evidence="2" type="ORF">FLL45_18765</name>
</gene>
<comment type="caution">
    <text evidence="2">The sequence shown here is derived from an EMBL/GenBank/DDBJ whole genome shotgun (WGS) entry which is preliminary data.</text>
</comment>
<sequence length="359" mass="41195">MSNNNQNILALTALKIEQLSQSELDQVFIDLAENRLSAKEINQLEVKISGIPELENKFRLFKPISKDFAFQLEDQIINKLEAEREIYQPVNAKSPKKVCDSFLPDLSEQEYQEYQAVKSSPTWFEKSLTDIPIALNKEQTNKEQRNTSQINNERINDEQTKKAHPQNSPKSNFLRVIRNILQPSPYAIAACSALFITLATWYSSEPNTSKIPEYAMLISGHNNHYRAISERNIIEISQHADQKDNAIDVFSQNKLNIILRPNSSHKEELDVQTYFYQDNELIEISNKIMRAPTGTFKIAPQIPINSFSTNSNKAVLAVVIKNQNSKISHQQIIEQIDKGNPTYQSTDWIYLSQKINLKQ</sequence>
<name>A0A545T512_9GAMM</name>
<proteinExistence type="predicted"/>
<evidence type="ECO:0000313" key="3">
    <source>
        <dbReference type="Proteomes" id="UP000317839"/>
    </source>
</evidence>
<protein>
    <submittedName>
        <fullName evidence="2">Uncharacterized protein</fullName>
    </submittedName>
</protein>
<evidence type="ECO:0000313" key="2">
    <source>
        <dbReference type="EMBL" id="TQV72262.1"/>
    </source>
</evidence>
<reference evidence="2 3" key="1">
    <citation type="submission" date="2019-06" db="EMBL/GenBank/DDBJ databases">
        <title>Draft genome of Aliikangiella marina GYP-15.</title>
        <authorList>
            <person name="Wang G."/>
        </authorList>
    </citation>
    <scope>NUCLEOTIDE SEQUENCE [LARGE SCALE GENOMIC DNA]</scope>
    <source>
        <strain evidence="2 3">GYP-15</strain>
    </source>
</reference>